<dbReference type="SUPFAM" id="SSF53300">
    <property type="entry name" value="vWA-like"/>
    <property type="match status" value="1"/>
</dbReference>
<evidence type="ECO:0000313" key="4">
    <source>
        <dbReference type="EMBL" id="MBB6429666.1"/>
    </source>
</evidence>
<gene>
    <name evidence="4" type="ORF">HNQ40_001472</name>
</gene>
<accession>A0A7X0H7R4</accession>
<keyword evidence="5" id="KW-1185">Reference proteome</keyword>
<feature type="chain" id="PRO_5031446381" description="VWFA domain-containing protein" evidence="2">
    <location>
        <begin position="30"/>
        <end position="417"/>
    </location>
</feature>
<evidence type="ECO:0000256" key="1">
    <source>
        <dbReference type="SAM" id="MobiDB-lite"/>
    </source>
</evidence>
<feature type="compositionally biased region" description="Basic and acidic residues" evidence="1">
    <location>
        <begin position="374"/>
        <end position="388"/>
    </location>
</feature>
<feature type="signal peptide" evidence="2">
    <location>
        <begin position="1"/>
        <end position="29"/>
    </location>
</feature>
<name>A0A7X0H7R4_9BACT</name>
<dbReference type="InterPro" id="IPR002035">
    <property type="entry name" value="VWF_A"/>
</dbReference>
<dbReference type="EMBL" id="JACHGY010000001">
    <property type="protein sequence ID" value="MBB6429666.1"/>
    <property type="molecule type" value="Genomic_DNA"/>
</dbReference>
<evidence type="ECO:0000259" key="3">
    <source>
        <dbReference type="PROSITE" id="PS50234"/>
    </source>
</evidence>
<proteinExistence type="predicted"/>
<dbReference type="CDD" id="cd00198">
    <property type="entry name" value="vWFA"/>
    <property type="match status" value="1"/>
</dbReference>
<dbReference type="RefSeq" id="WP_184677236.1">
    <property type="nucleotide sequence ID" value="NZ_JACHGY010000001.1"/>
</dbReference>
<dbReference type="AlphaFoldDB" id="A0A7X0H7R4"/>
<dbReference type="Gene3D" id="3.40.50.410">
    <property type="entry name" value="von Willebrand factor, type A domain"/>
    <property type="match status" value="1"/>
</dbReference>
<sequence length="417" mass="45266">MKFSRRRSYGLVSGCLLGACLGLTPLVGADDVTIIIEKPVHPIVPAPPEAVPQTPPFAGVRPAVDLAILLDTSNSMDGLIDQARSQLWSIVSQFAAAKKAGQTPHLRVALFEYGNTSLPATEGYLRQVVPFTDDLDAVSEALFALTTNGGDEYCGQVIDEAITRLDWSQEPNAYRTIFIAGNEPFTQGSVDPAEACKRAIENGVIVNTIHCGSYDAGLQGQWNMGARVAEGEYLNIDQDRVVIDIESPHDHIIIKLNAELNETYLWYGEEADMYSANQVAQDSNASSVGQSIALERAKAKASDAYSNVGRDLVDSFGGGFGGRVYADGFAELEEEALPEAMKDMDADERWAFVQENAEKRAELQKQIAEATSKREAFVAEERKRRSESAGEATLGDAVLQAIQKQLAEAGYDIEPTR</sequence>
<dbReference type="PROSITE" id="PS50234">
    <property type="entry name" value="VWFA"/>
    <property type="match status" value="1"/>
</dbReference>
<evidence type="ECO:0000313" key="5">
    <source>
        <dbReference type="Proteomes" id="UP000541810"/>
    </source>
</evidence>
<keyword evidence="2" id="KW-0732">Signal</keyword>
<organism evidence="4 5">
    <name type="scientific">Algisphaera agarilytica</name>
    <dbReference type="NCBI Taxonomy" id="1385975"/>
    <lineage>
        <taxon>Bacteria</taxon>
        <taxon>Pseudomonadati</taxon>
        <taxon>Planctomycetota</taxon>
        <taxon>Phycisphaerae</taxon>
        <taxon>Phycisphaerales</taxon>
        <taxon>Phycisphaeraceae</taxon>
        <taxon>Algisphaera</taxon>
    </lineage>
</organism>
<dbReference type="PROSITE" id="PS51257">
    <property type="entry name" value="PROKAR_LIPOPROTEIN"/>
    <property type="match status" value="1"/>
</dbReference>
<dbReference type="Pfam" id="PF00092">
    <property type="entry name" value="VWA"/>
    <property type="match status" value="1"/>
</dbReference>
<dbReference type="SMART" id="SM00327">
    <property type="entry name" value="VWA"/>
    <property type="match status" value="1"/>
</dbReference>
<evidence type="ECO:0000256" key="2">
    <source>
        <dbReference type="SAM" id="SignalP"/>
    </source>
</evidence>
<feature type="region of interest" description="Disordered" evidence="1">
    <location>
        <begin position="374"/>
        <end position="394"/>
    </location>
</feature>
<feature type="domain" description="VWFA" evidence="3">
    <location>
        <begin position="65"/>
        <end position="213"/>
    </location>
</feature>
<protein>
    <recommendedName>
        <fullName evidence="3">VWFA domain-containing protein</fullName>
    </recommendedName>
</protein>
<dbReference type="Proteomes" id="UP000541810">
    <property type="component" value="Unassembled WGS sequence"/>
</dbReference>
<comment type="caution">
    <text evidence="4">The sequence shown here is derived from an EMBL/GenBank/DDBJ whole genome shotgun (WGS) entry which is preliminary data.</text>
</comment>
<reference evidence="4 5" key="1">
    <citation type="submission" date="2020-08" db="EMBL/GenBank/DDBJ databases">
        <title>Genomic Encyclopedia of Type Strains, Phase IV (KMG-IV): sequencing the most valuable type-strain genomes for metagenomic binning, comparative biology and taxonomic classification.</title>
        <authorList>
            <person name="Goeker M."/>
        </authorList>
    </citation>
    <scope>NUCLEOTIDE SEQUENCE [LARGE SCALE GENOMIC DNA]</scope>
    <source>
        <strain evidence="4 5">DSM 103725</strain>
    </source>
</reference>
<dbReference type="InterPro" id="IPR036465">
    <property type="entry name" value="vWFA_dom_sf"/>
</dbReference>